<dbReference type="InterPro" id="IPR051675">
    <property type="entry name" value="Endo/Exo/Phosphatase_dom_1"/>
</dbReference>
<dbReference type="PANTHER" id="PTHR21180:SF32">
    <property type="entry name" value="ENDONUCLEASE_EXONUCLEASE_PHOSPHATASE FAMILY DOMAIN-CONTAINING PROTEIN 1"/>
    <property type="match status" value="1"/>
</dbReference>
<keyword evidence="2" id="KW-1185">Reference proteome</keyword>
<dbReference type="RefSeq" id="WP_236564417.1">
    <property type="nucleotide sequence ID" value="NZ_LR733271.1"/>
</dbReference>
<dbReference type="Proteomes" id="UP000430202">
    <property type="component" value="Unassembled WGS sequence"/>
</dbReference>
<evidence type="ECO:0008006" key="3">
    <source>
        <dbReference type="Google" id="ProtNLM"/>
    </source>
</evidence>
<organism evidence="1 2">
    <name type="scientific">Maribacter litoralis</name>
    <dbReference type="NCBI Taxonomy" id="2059726"/>
    <lineage>
        <taxon>Bacteria</taxon>
        <taxon>Pseudomonadati</taxon>
        <taxon>Bacteroidota</taxon>
        <taxon>Flavobacteriia</taxon>
        <taxon>Flavobacteriales</taxon>
        <taxon>Flavobacteriaceae</taxon>
        <taxon>Maribacter</taxon>
    </lineage>
</organism>
<dbReference type="InterPro" id="IPR010994">
    <property type="entry name" value="RuvA_2-like"/>
</dbReference>
<name>A0A653MWQ2_9FLAO</name>
<dbReference type="PANTHER" id="PTHR21180">
    <property type="entry name" value="ENDONUCLEASE/EXONUCLEASE/PHOSPHATASE FAMILY DOMAIN-CONTAINING PROTEIN 1"/>
    <property type="match status" value="1"/>
</dbReference>
<dbReference type="Gene3D" id="1.10.150.280">
    <property type="entry name" value="AF1531-like domain"/>
    <property type="match status" value="2"/>
</dbReference>
<protein>
    <recommendedName>
        <fullName evidence="3">Helix-hairpin-helix domain-containing protein</fullName>
    </recommendedName>
</protein>
<dbReference type="GO" id="GO:0015628">
    <property type="term" value="P:protein secretion by the type II secretion system"/>
    <property type="evidence" value="ECO:0007669"/>
    <property type="project" value="TreeGrafter"/>
</dbReference>
<dbReference type="SUPFAM" id="SSF47781">
    <property type="entry name" value="RuvA domain 2-like"/>
    <property type="match status" value="2"/>
</dbReference>
<sequence>MYRSYAVNDADALIFENTIQTQIDSLKVIASQSDVKHEYPFNPNYITDFKGYTLGMSVEEIDRLHKYREGNKYVNSAKEFQEVTKVSDSLLNKIARNFKFPEWAKKSKVKASYQTNSTKPNEHVNKVIYKDLNKATAQQLRKINGIGEKLSARIIKFRDRLGGFLIDEQLFDVYGLEKEVVNRTLKEFKVISKPQIVKINVNNATASELSKLIYLQKHVSESIVNYRNLNGSINSLNELSKIEGFPIERIDRIALYLSL</sequence>
<dbReference type="EMBL" id="CABWLR010000001">
    <property type="protein sequence ID" value="VXB08732.1"/>
    <property type="molecule type" value="Genomic_DNA"/>
</dbReference>
<proteinExistence type="predicted"/>
<dbReference type="Pfam" id="PF12836">
    <property type="entry name" value="HHH_3"/>
    <property type="match status" value="2"/>
</dbReference>
<accession>A0A653MWQ2</accession>
<dbReference type="GO" id="GO:0015627">
    <property type="term" value="C:type II protein secretion system complex"/>
    <property type="evidence" value="ECO:0007669"/>
    <property type="project" value="TreeGrafter"/>
</dbReference>
<gene>
    <name evidence="1" type="ORF">MARI151_10488</name>
</gene>
<evidence type="ECO:0000313" key="1">
    <source>
        <dbReference type="EMBL" id="VXB08732.1"/>
    </source>
</evidence>
<dbReference type="AlphaFoldDB" id="A0A653MWQ2"/>
<reference evidence="1 2" key="1">
    <citation type="submission" date="2019-10" db="EMBL/GenBank/DDBJ databases">
        <authorList>
            <person name="Karimi E."/>
        </authorList>
    </citation>
    <scope>NUCLEOTIDE SEQUENCE [LARGE SCALE GENOMIC DNA]</scope>
    <source>
        <strain evidence="1">Maribacter sp. 151</strain>
    </source>
</reference>
<evidence type="ECO:0000313" key="2">
    <source>
        <dbReference type="Proteomes" id="UP000430202"/>
    </source>
</evidence>